<proteinExistence type="predicted"/>
<sequence>MKRVKRVLFCLVVILIAGFFAAVFSGYAVKSDEKYVHEGVIRLHVVANSDAKEDQELKLRVRDAVLKNLMPVLEKVNTHEEGKDYIISHLKEIEEVAQKEVQKYNKEYRVKAYYGVFPFPPKKYGLLYMPAGNYEALRIVLGRGEGQNWWCVLFPPLCFVDIAKKDLTKEEEILLNGEKIKITFRLKSEEMLKMALNRLREGARIAFKR</sequence>
<gene>
    <name evidence="1" type="ORF">ATZ99_13250</name>
</gene>
<dbReference type="STRING" id="520767.ATZ99_13250"/>
<accession>A0A161PX05</accession>
<reference evidence="1 2" key="1">
    <citation type="submission" date="2015-12" db="EMBL/GenBank/DDBJ databases">
        <title>Draft genome of Thermovenabulum gondwanense isolated from a red thermophilic microbial mat colonisisng an outflow channel of a bore well.</title>
        <authorList>
            <person name="Patel B.K."/>
        </authorList>
    </citation>
    <scope>NUCLEOTIDE SEQUENCE [LARGE SCALE GENOMIC DNA]</scope>
    <source>
        <strain evidence="1 2">R270</strain>
    </source>
</reference>
<dbReference type="EMBL" id="LOHZ01000030">
    <property type="protein sequence ID" value="KYO66133.1"/>
    <property type="molecule type" value="Genomic_DNA"/>
</dbReference>
<dbReference type="InterPro" id="IPR014202">
    <property type="entry name" value="Spore_II_R"/>
</dbReference>
<protein>
    <recommendedName>
        <fullName evidence="3">Stage II sporulation protein R</fullName>
    </recommendedName>
</protein>
<evidence type="ECO:0008006" key="3">
    <source>
        <dbReference type="Google" id="ProtNLM"/>
    </source>
</evidence>
<organism evidence="1 2">
    <name type="scientific">Thermovenabulum gondwanense</name>
    <dbReference type="NCBI Taxonomy" id="520767"/>
    <lineage>
        <taxon>Bacteria</taxon>
        <taxon>Bacillati</taxon>
        <taxon>Bacillota</taxon>
        <taxon>Clostridia</taxon>
        <taxon>Thermosediminibacterales</taxon>
        <taxon>Thermosediminibacteraceae</taxon>
        <taxon>Thermovenabulum</taxon>
    </lineage>
</organism>
<comment type="caution">
    <text evidence="1">The sequence shown here is derived from an EMBL/GenBank/DDBJ whole genome shotgun (WGS) entry which is preliminary data.</text>
</comment>
<dbReference type="RefSeq" id="WP_068748444.1">
    <property type="nucleotide sequence ID" value="NZ_LOHZ01000030.1"/>
</dbReference>
<dbReference type="NCBIfam" id="TIGR02837">
    <property type="entry name" value="spore_II_R"/>
    <property type="match status" value="1"/>
</dbReference>
<dbReference type="Proteomes" id="UP000075737">
    <property type="component" value="Unassembled WGS sequence"/>
</dbReference>
<name>A0A161PX05_9FIRM</name>
<dbReference type="Pfam" id="PF09551">
    <property type="entry name" value="Spore_II_R"/>
    <property type="match status" value="1"/>
</dbReference>
<keyword evidence="2" id="KW-1185">Reference proteome</keyword>
<evidence type="ECO:0000313" key="1">
    <source>
        <dbReference type="EMBL" id="KYO66133.1"/>
    </source>
</evidence>
<evidence type="ECO:0000313" key="2">
    <source>
        <dbReference type="Proteomes" id="UP000075737"/>
    </source>
</evidence>
<dbReference type="AlphaFoldDB" id="A0A161PX05"/>
<dbReference type="OrthoDB" id="9793324at2"/>
<dbReference type="PATRIC" id="fig|520767.4.peg.1427"/>